<dbReference type="GO" id="GO:0046690">
    <property type="term" value="P:response to tellurium ion"/>
    <property type="evidence" value="ECO:0007669"/>
    <property type="project" value="UniProtKB-KW"/>
</dbReference>
<evidence type="ECO:0000259" key="3">
    <source>
        <dbReference type="Pfam" id="PF02342"/>
    </source>
</evidence>
<dbReference type="STRING" id="314278.NB231_07907"/>
<keyword evidence="5" id="KW-1185">Reference proteome</keyword>
<dbReference type="InterPro" id="IPR003325">
    <property type="entry name" value="TerD"/>
</dbReference>
<dbReference type="Gene3D" id="2.60.60.30">
    <property type="entry name" value="sav2460 like domains"/>
    <property type="match status" value="2"/>
</dbReference>
<dbReference type="OrthoDB" id="2079357at2"/>
<dbReference type="EMBL" id="AAOF01000012">
    <property type="protein sequence ID" value="EAR21078.1"/>
    <property type="molecule type" value="Genomic_DNA"/>
</dbReference>
<dbReference type="PIRSF" id="PIRSF037118">
    <property type="entry name" value="Tellurite_resistance_TerA"/>
    <property type="match status" value="1"/>
</dbReference>
<keyword evidence="1" id="KW-0778">Tellurium resistance</keyword>
<name>A4BT10_9GAMM</name>
<dbReference type="Proteomes" id="UP000003374">
    <property type="component" value="Unassembled WGS sequence"/>
</dbReference>
<comment type="caution">
    <text evidence="4">The sequence shown here is derived from an EMBL/GenBank/DDBJ whole genome shotgun (WGS) entry which is preliminary data.</text>
</comment>
<feature type="compositionally biased region" description="Low complexity" evidence="2">
    <location>
        <begin position="178"/>
        <end position="199"/>
    </location>
</feature>
<sequence>MNLQPGQNTALSELSVCAELSWTPAATALELDPSAFLLTSTGKVAGDEGFVFYGQPKSADGAVVLDAARREFLLELKRLSAGIEKVVIALTIDQGQKRGQRFGDLSEVKLTVTGAGEPLVFPLAASGMSEVALIIGEFYKRNGQWKFRAVGQGFNGGLGPLATHYGVEVKDDPEQAEPSTSPPSHSATPTPSTTASSAPVNLNKITLEKKKPVSLTKESGQYGRIIVNLNWTKGKGGGGFFSRNKGIDLDLGCFVELQSGAKDVVQALGNTFGAYDSKPYAHLLADDRTGEASQGEFLHINGDQWSQLRRVLVYAFIYEGAPNWAAADAVITIKAPDQPELVVRLDSHSSSEGMCAVAMLENDGGKIKVSKLIDYYRGHRFMDEAYGWGFSWRAGRK</sequence>
<dbReference type="HOGENOM" id="CLU_047549_0_0_6"/>
<dbReference type="RefSeq" id="WP_005001216.1">
    <property type="nucleotide sequence ID" value="NZ_CH672427.1"/>
</dbReference>
<dbReference type="AlphaFoldDB" id="A4BT10"/>
<dbReference type="PANTHER" id="PTHR32097">
    <property type="entry name" value="CAMP-BINDING PROTEIN 1-RELATED"/>
    <property type="match status" value="1"/>
</dbReference>
<feature type="domain" description="TerD" evidence="3">
    <location>
        <begin position="1"/>
        <end position="165"/>
    </location>
</feature>
<feature type="region of interest" description="Disordered" evidence="2">
    <location>
        <begin position="171"/>
        <end position="201"/>
    </location>
</feature>
<gene>
    <name evidence="4" type="ORF">NB231_07907</name>
</gene>
<proteinExistence type="predicted"/>
<organism evidence="4 5">
    <name type="scientific">Nitrococcus mobilis Nb-231</name>
    <dbReference type="NCBI Taxonomy" id="314278"/>
    <lineage>
        <taxon>Bacteria</taxon>
        <taxon>Pseudomonadati</taxon>
        <taxon>Pseudomonadota</taxon>
        <taxon>Gammaproteobacteria</taxon>
        <taxon>Chromatiales</taxon>
        <taxon>Ectothiorhodospiraceae</taxon>
        <taxon>Nitrococcus</taxon>
    </lineage>
</organism>
<protein>
    <submittedName>
        <fullName evidence="4">Tellurium resistance protein TerA</fullName>
    </submittedName>
</protein>
<evidence type="ECO:0000313" key="4">
    <source>
        <dbReference type="EMBL" id="EAR21078.1"/>
    </source>
</evidence>
<dbReference type="InterPro" id="IPR051324">
    <property type="entry name" value="Stress/Tellurium_Resist"/>
</dbReference>
<evidence type="ECO:0000313" key="5">
    <source>
        <dbReference type="Proteomes" id="UP000003374"/>
    </source>
</evidence>
<accession>A4BT10</accession>
<evidence type="ECO:0000256" key="2">
    <source>
        <dbReference type="SAM" id="MobiDB-lite"/>
    </source>
</evidence>
<dbReference type="Pfam" id="PF02342">
    <property type="entry name" value="TerD"/>
    <property type="match status" value="1"/>
</dbReference>
<dbReference type="CDD" id="cd06974">
    <property type="entry name" value="TerD_like"/>
    <property type="match status" value="2"/>
</dbReference>
<dbReference type="eggNOG" id="COG4110">
    <property type="taxonomic scope" value="Bacteria"/>
</dbReference>
<dbReference type="PANTHER" id="PTHR32097:SF3">
    <property type="entry name" value="TELLURITE RESISTANCE PROTEIN"/>
    <property type="match status" value="1"/>
</dbReference>
<evidence type="ECO:0000256" key="1">
    <source>
        <dbReference type="ARBA" id="ARBA00022686"/>
    </source>
</evidence>
<dbReference type="InterPro" id="IPR017115">
    <property type="entry name" value="Tellurite_resistance_TerA"/>
</dbReference>
<reference evidence="4 5" key="1">
    <citation type="submission" date="2006-02" db="EMBL/GenBank/DDBJ databases">
        <authorList>
            <person name="Waterbury J."/>
            <person name="Ferriera S."/>
            <person name="Johnson J."/>
            <person name="Kravitz S."/>
            <person name="Halpern A."/>
            <person name="Remington K."/>
            <person name="Beeson K."/>
            <person name="Tran B."/>
            <person name="Rogers Y.-H."/>
            <person name="Friedman R."/>
            <person name="Venter J.C."/>
        </authorList>
    </citation>
    <scope>NUCLEOTIDE SEQUENCE [LARGE SCALE GENOMIC DNA]</scope>
    <source>
        <strain evidence="4 5">Nb-231</strain>
    </source>
</reference>
<dbReference type="eggNOG" id="COG2310">
    <property type="taxonomic scope" value="Bacteria"/>
</dbReference>